<proteinExistence type="predicted"/>
<sequence>MISKPLRVGMILTVLWIITGCGMPATPIDLIKPPSPEGSFQKGNLRATLLALLPDGARLLTPNHGDENQVASFGDVDGDGVDEAVIVYEESSIDEKMIKASLLKQQNAVWRIVGDAKGLGYGVDYVRLTDLNGDGTSEIMLGWSLGAGGTGMDIYEWKNNAFKLWGKQGYDNPLQLEIIPGQAGN</sequence>
<dbReference type="SUPFAM" id="SSF69318">
    <property type="entry name" value="Integrin alpha N-terminal domain"/>
    <property type="match status" value="1"/>
</dbReference>
<evidence type="ECO:0008006" key="3">
    <source>
        <dbReference type="Google" id="ProtNLM"/>
    </source>
</evidence>
<dbReference type="PROSITE" id="PS51257">
    <property type="entry name" value="PROKAR_LIPOPROTEIN"/>
    <property type="match status" value="1"/>
</dbReference>
<organism evidence="1 2">
    <name type="scientific">Paenibacillus radicis</name>
    <name type="common">ex Xue et al. 2023</name>
    <dbReference type="NCBI Taxonomy" id="2972489"/>
    <lineage>
        <taxon>Bacteria</taxon>
        <taxon>Bacillati</taxon>
        <taxon>Bacillota</taxon>
        <taxon>Bacilli</taxon>
        <taxon>Bacillales</taxon>
        <taxon>Paenibacillaceae</taxon>
        <taxon>Paenibacillus</taxon>
    </lineage>
</organism>
<dbReference type="InterPro" id="IPR028994">
    <property type="entry name" value="Integrin_alpha_N"/>
</dbReference>
<protein>
    <recommendedName>
        <fullName evidence="3">VCBS repeat-containing protein</fullName>
    </recommendedName>
</protein>
<dbReference type="Proteomes" id="UP001300012">
    <property type="component" value="Unassembled WGS sequence"/>
</dbReference>
<accession>A0ABT1YMI1</accession>
<evidence type="ECO:0000313" key="2">
    <source>
        <dbReference type="Proteomes" id="UP001300012"/>
    </source>
</evidence>
<comment type="caution">
    <text evidence="1">The sequence shown here is derived from an EMBL/GenBank/DDBJ whole genome shotgun (WGS) entry which is preliminary data.</text>
</comment>
<reference evidence="1 2" key="1">
    <citation type="submission" date="2022-08" db="EMBL/GenBank/DDBJ databases">
        <title>Paenibacillus endoradicis sp. nov., Paenibacillus radicibacter sp. nov and Paenibacillus pararadicis sp. nov., three cold-adapted plant growth-promoting bacteria isolated from root of Larix gmelinii in Great Khingan.</title>
        <authorList>
            <person name="Xue H."/>
        </authorList>
    </citation>
    <scope>NUCLEOTIDE SEQUENCE [LARGE SCALE GENOMIC DNA]</scope>
    <source>
        <strain evidence="1 2">N5-1-1-5</strain>
    </source>
</reference>
<evidence type="ECO:0000313" key="1">
    <source>
        <dbReference type="EMBL" id="MCR8634387.1"/>
    </source>
</evidence>
<name>A0ABT1YMI1_9BACL</name>
<dbReference type="EMBL" id="JANQBD010000019">
    <property type="protein sequence ID" value="MCR8634387.1"/>
    <property type="molecule type" value="Genomic_DNA"/>
</dbReference>
<gene>
    <name evidence="1" type="ORF">NV381_24650</name>
</gene>
<keyword evidence="2" id="KW-1185">Reference proteome</keyword>
<dbReference type="RefSeq" id="WP_258215946.1">
    <property type="nucleotide sequence ID" value="NZ_JANQBD010000019.1"/>
</dbReference>